<reference evidence="2 3" key="1">
    <citation type="submission" date="2019-04" db="EMBL/GenBank/DDBJ databases">
        <authorList>
            <person name="Van Vliet M D."/>
        </authorList>
    </citation>
    <scope>NUCLEOTIDE SEQUENCE [LARGE SCALE GENOMIC DNA]</scope>
    <source>
        <strain evidence="2 3">F1</strain>
    </source>
</reference>
<dbReference type="Pfam" id="PF03358">
    <property type="entry name" value="FMN_red"/>
    <property type="match status" value="1"/>
</dbReference>
<dbReference type="GO" id="GO:0005829">
    <property type="term" value="C:cytosol"/>
    <property type="evidence" value="ECO:0007669"/>
    <property type="project" value="TreeGrafter"/>
</dbReference>
<keyword evidence="3" id="KW-1185">Reference proteome</keyword>
<dbReference type="InterPro" id="IPR029039">
    <property type="entry name" value="Flavoprotein-like_sf"/>
</dbReference>
<dbReference type="RefSeq" id="WP_136082824.1">
    <property type="nucleotide sequence ID" value="NZ_CAAHFG010000004.1"/>
</dbReference>
<organism evidence="2 3">
    <name type="scientific">Pontiella desulfatans</name>
    <dbReference type="NCBI Taxonomy" id="2750659"/>
    <lineage>
        <taxon>Bacteria</taxon>
        <taxon>Pseudomonadati</taxon>
        <taxon>Kiritimatiellota</taxon>
        <taxon>Kiritimatiellia</taxon>
        <taxon>Kiritimatiellales</taxon>
        <taxon>Pontiellaceae</taxon>
        <taxon>Pontiella</taxon>
    </lineage>
</organism>
<evidence type="ECO:0000259" key="1">
    <source>
        <dbReference type="Pfam" id="PF03358"/>
    </source>
</evidence>
<dbReference type="SUPFAM" id="SSF52218">
    <property type="entry name" value="Flavoproteins"/>
    <property type="match status" value="1"/>
</dbReference>
<dbReference type="Gene3D" id="3.40.50.360">
    <property type="match status" value="1"/>
</dbReference>
<dbReference type="GO" id="GO:0016491">
    <property type="term" value="F:oxidoreductase activity"/>
    <property type="evidence" value="ECO:0007669"/>
    <property type="project" value="InterPro"/>
</dbReference>
<gene>
    <name evidence="2" type="primary">chrR</name>
    <name evidence="2" type="ORF">PDESU_05938</name>
</gene>
<dbReference type="GO" id="GO:0010181">
    <property type="term" value="F:FMN binding"/>
    <property type="evidence" value="ECO:0007669"/>
    <property type="project" value="TreeGrafter"/>
</dbReference>
<dbReference type="EMBL" id="CAAHFG010000004">
    <property type="protein sequence ID" value="VGO17342.1"/>
    <property type="molecule type" value="Genomic_DNA"/>
</dbReference>
<evidence type="ECO:0000313" key="3">
    <source>
        <dbReference type="Proteomes" id="UP000366872"/>
    </source>
</evidence>
<name>A0A6C2UB09_PONDE</name>
<dbReference type="InterPro" id="IPR050712">
    <property type="entry name" value="NAD(P)H-dep_reductase"/>
</dbReference>
<dbReference type="Proteomes" id="UP000366872">
    <property type="component" value="Unassembled WGS sequence"/>
</dbReference>
<evidence type="ECO:0000313" key="2">
    <source>
        <dbReference type="EMBL" id="VGO17342.1"/>
    </source>
</evidence>
<dbReference type="AlphaFoldDB" id="A0A6C2UB09"/>
<sequence length="182" mass="20475">MKNILAFAGSNSSRSVNKQLLEHAEQRFKDQKITLINLPDFDAPIFSEDLEKEFGIPESIQKLREQFDSHDAYLIASPEHNGMMPAFFKNVMDWLSRMDGSVFQKKPVMLMSASPGPRGGQTNLANMKAVFPHWGASAVFADFFVGSFHQTYDAGEKAFTNPDDEQRLLSAILDYEAHLANE</sequence>
<proteinExistence type="predicted"/>
<dbReference type="InterPro" id="IPR005025">
    <property type="entry name" value="FMN_Rdtase-like_dom"/>
</dbReference>
<feature type="domain" description="NADPH-dependent FMN reductase-like" evidence="1">
    <location>
        <begin position="3"/>
        <end position="149"/>
    </location>
</feature>
<protein>
    <submittedName>
        <fullName evidence="2">Chromate reductase</fullName>
    </submittedName>
</protein>
<accession>A0A6C2UB09</accession>
<dbReference type="PANTHER" id="PTHR30543:SF21">
    <property type="entry name" value="NAD(P)H-DEPENDENT FMN REDUCTASE LOT6"/>
    <property type="match status" value="1"/>
</dbReference>
<dbReference type="PANTHER" id="PTHR30543">
    <property type="entry name" value="CHROMATE REDUCTASE"/>
    <property type="match status" value="1"/>
</dbReference>